<dbReference type="Gene3D" id="3.30.110.170">
    <property type="entry name" value="Protein of unknown function (DUF541), domain 1"/>
    <property type="match status" value="1"/>
</dbReference>
<comment type="caution">
    <text evidence="1">The sequence shown here is derived from an EMBL/GenBank/DDBJ whole genome shotgun (WGS) entry which is preliminary data.</text>
</comment>
<evidence type="ECO:0000313" key="1">
    <source>
        <dbReference type="EMBL" id="MFC3041500.1"/>
    </source>
</evidence>
<dbReference type="Pfam" id="PF04402">
    <property type="entry name" value="SIMPL"/>
    <property type="match status" value="1"/>
</dbReference>
<reference evidence="2" key="1">
    <citation type="journal article" date="2019" name="Int. J. Syst. Evol. Microbiol.">
        <title>The Global Catalogue of Microorganisms (GCM) 10K type strain sequencing project: providing services to taxonomists for standard genome sequencing and annotation.</title>
        <authorList>
            <consortium name="The Broad Institute Genomics Platform"/>
            <consortium name="The Broad Institute Genome Sequencing Center for Infectious Disease"/>
            <person name="Wu L."/>
            <person name="Ma J."/>
        </authorList>
    </citation>
    <scope>NUCLEOTIDE SEQUENCE [LARGE SCALE GENOMIC DNA]</scope>
    <source>
        <strain evidence="2">KCTC 13128</strain>
    </source>
</reference>
<proteinExistence type="predicted"/>
<dbReference type="Gene3D" id="3.30.70.2970">
    <property type="entry name" value="Protein of unknown function (DUF541), domain 2"/>
    <property type="match status" value="1"/>
</dbReference>
<dbReference type="PANTHER" id="PTHR34387:SF2">
    <property type="entry name" value="SLR1258 PROTEIN"/>
    <property type="match status" value="1"/>
</dbReference>
<dbReference type="EMBL" id="JBHRSA010000053">
    <property type="protein sequence ID" value="MFC3041500.1"/>
    <property type="molecule type" value="Genomic_DNA"/>
</dbReference>
<sequence length="220" mass="23717">MYYYPVSYRQQNGPRRVITVDGKGSVSAAPDAASVQLGVVTENDMLAQAQEENNATMNRVLEALRDQGIPAEDIRTTVYQIEPRYDYVDGAQVFRGYEVRHEVTVTISDLARIGRVIDAAVQSGANRVSGVQFFMANQGAAYQQALQKAYENAVAKAAALAAAMQVSLDVTPIHITEQSTPTIQPYTAVALAEDAGTPIEPGQLTVTAEIEAAFMYGPGQ</sequence>
<accession>A0ABV7CZC5</accession>
<dbReference type="RefSeq" id="WP_390274154.1">
    <property type="nucleotide sequence ID" value="NZ_JBHRSA010000053.1"/>
</dbReference>
<protein>
    <submittedName>
        <fullName evidence="1">SIMPL domain-containing protein</fullName>
    </submittedName>
</protein>
<dbReference type="InterPro" id="IPR007497">
    <property type="entry name" value="SIMPL/DUF541"/>
</dbReference>
<dbReference type="PANTHER" id="PTHR34387">
    <property type="entry name" value="SLR1258 PROTEIN"/>
    <property type="match status" value="1"/>
</dbReference>
<dbReference type="Proteomes" id="UP001595279">
    <property type="component" value="Unassembled WGS sequence"/>
</dbReference>
<organism evidence="1 2">
    <name type="scientific">Virgibacillus xinjiangensis</name>
    <dbReference type="NCBI Taxonomy" id="393090"/>
    <lineage>
        <taxon>Bacteria</taxon>
        <taxon>Bacillati</taxon>
        <taxon>Bacillota</taxon>
        <taxon>Bacilli</taxon>
        <taxon>Bacillales</taxon>
        <taxon>Bacillaceae</taxon>
        <taxon>Virgibacillus</taxon>
    </lineage>
</organism>
<keyword evidence="2" id="KW-1185">Reference proteome</keyword>
<evidence type="ECO:0000313" key="2">
    <source>
        <dbReference type="Proteomes" id="UP001595279"/>
    </source>
</evidence>
<dbReference type="InterPro" id="IPR052022">
    <property type="entry name" value="26kDa_periplasmic_antigen"/>
</dbReference>
<name>A0ABV7CZC5_9BACI</name>
<gene>
    <name evidence="1" type="ORF">ACFOGI_14725</name>
</gene>